<sequence>MLAGHPENYAEASSQNSLLSANHADSLANRPLCLVLGSEGHGLSLEALQSCELVGIPMAGMFESVNVSVAAWPSIGVDSALNELGLLSDHDAPLHRNSESQSLIPPFAVPDHNVLPKEIQSFVLHREPTVCCFRPSSFDTKLISYALFDLYWVCKGVKQGFHLTTVILSPQTLKPIHSISRSKPYLENGSRVFQRTIVGGRWRSERTLSRDIGRKVHSQWEMEGPLSGDRGQKDYSRRASEIKRTIVGGR</sequence>
<dbReference type="InterPro" id="IPR029028">
    <property type="entry name" value="Alpha/beta_knot_MTases"/>
</dbReference>
<keyword evidence="5" id="KW-1185">Reference proteome</keyword>
<dbReference type="Gene3D" id="3.40.1280.10">
    <property type="match status" value="1"/>
</dbReference>
<protein>
    <recommendedName>
        <fullName evidence="3">tRNA/rRNA methyltransferase SpoU type domain-containing protein</fullName>
    </recommendedName>
</protein>
<proteinExistence type="predicted"/>
<dbReference type="GO" id="GO:0008173">
    <property type="term" value="F:RNA methyltransferase activity"/>
    <property type="evidence" value="ECO:0007669"/>
    <property type="project" value="InterPro"/>
</dbReference>
<organism evidence="4 5">
    <name type="scientific">Dendrobium chrysotoxum</name>
    <name type="common">Orchid</name>
    <dbReference type="NCBI Taxonomy" id="161865"/>
    <lineage>
        <taxon>Eukaryota</taxon>
        <taxon>Viridiplantae</taxon>
        <taxon>Streptophyta</taxon>
        <taxon>Embryophyta</taxon>
        <taxon>Tracheophyta</taxon>
        <taxon>Spermatophyta</taxon>
        <taxon>Magnoliopsida</taxon>
        <taxon>Liliopsida</taxon>
        <taxon>Asparagales</taxon>
        <taxon>Orchidaceae</taxon>
        <taxon>Epidendroideae</taxon>
        <taxon>Malaxideae</taxon>
        <taxon>Dendrobiinae</taxon>
        <taxon>Dendrobium</taxon>
    </lineage>
</organism>
<evidence type="ECO:0000313" key="5">
    <source>
        <dbReference type="Proteomes" id="UP000775213"/>
    </source>
</evidence>
<gene>
    <name evidence="4" type="ORF">IEQ34_000737</name>
</gene>
<dbReference type="Proteomes" id="UP000775213">
    <property type="component" value="Unassembled WGS sequence"/>
</dbReference>
<evidence type="ECO:0000256" key="1">
    <source>
        <dbReference type="ARBA" id="ARBA00022603"/>
    </source>
</evidence>
<dbReference type="PANTHER" id="PTHR43191:SF2">
    <property type="entry name" value="RRNA METHYLTRANSFERASE 3, MITOCHONDRIAL"/>
    <property type="match status" value="1"/>
</dbReference>
<dbReference type="InterPro" id="IPR001537">
    <property type="entry name" value="SpoU_MeTrfase"/>
</dbReference>
<dbReference type="SUPFAM" id="SSF75217">
    <property type="entry name" value="alpha/beta knot"/>
    <property type="match status" value="1"/>
</dbReference>
<dbReference type="GO" id="GO:0006396">
    <property type="term" value="P:RNA processing"/>
    <property type="evidence" value="ECO:0007669"/>
    <property type="project" value="InterPro"/>
</dbReference>
<feature type="domain" description="tRNA/rRNA methyltransferase SpoU type" evidence="3">
    <location>
        <begin position="27"/>
        <end position="71"/>
    </location>
</feature>
<dbReference type="GO" id="GO:0003723">
    <property type="term" value="F:RNA binding"/>
    <property type="evidence" value="ECO:0007669"/>
    <property type="project" value="InterPro"/>
</dbReference>
<dbReference type="InterPro" id="IPR029026">
    <property type="entry name" value="tRNA_m1G_MTases_N"/>
</dbReference>
<evidence type="ECO:0000259" key="3">
    <source>
        <dbReference type="Pfam" id="PF00588"/>
    </source>
</evidence>
<accession>A0AAV7HB26</accession>
<evidence type="ECO:0000313" key="4">
    <source>
        <dbReference type="EMBL" id="KAH0471014.1"/>
    </source>
</evidence>
<keyword evidence="1" id="KW-0489">Methyltransferase</keyword>
<comment type="caution">
    <text evidence="4">The sequence shown here is derived from an EMBL/GenBank/DDBJ whole genome shotgun (WGS) entry which is preliminary data.</text>
</comment>
<dbReference type="Pfam" id="PF00588">
    <property type="entry name" value="SpoU_methylase"/>
    <property type="match status" value="1"/>
</dbReference>
<dbReference type="InterPro" id="IPR051259">
    <property type="entry name" value="rRNA_Methyltransferase"/>
</dbReference>
<dbReference type="GO" id="GO:0032259">
    <property type="term" value="P:methylation"/>
    <property type="evidence" value="ECO:0007669"/>
    <property type="project" value="UniProtKB-KW"/>
</dbReference>
<dbReference type="PANTHER" id="PTHR43191">
    <property type="entry name" value="RRNA METHYLTRANSFERASE 3"/>
    <property type="match status" value="1"/>
</dbReference>
<evidence type="ECO:0000256" key="2">
    <source>
        <dbReference type="ARBA" id="ARBA00022679"/>
    </source>
</evidence>
<reference evidence="4 5" key="1">
    <citation type="journal article" date="2021" name="Hortic Res">
        <title>Chromosome-scale assembly of the Dendrobium chrysotoxum genome enhances the understanding of orchid evolution.</title>
        <authorList>
            <person name="Zhang Y."/>
            <person name="Zhang G.Q."/>
            <person name="Zhang D."/>
            <person name="Liu X.D."/>
            <person name="Xu X.Y."/>
            <person name="Sun W.H."/>
            <person name="Yu X."/>
            <person name="Zhu X."/>
            <person name="Wang Z.W."/>
            <person name="Zhao X."/>
            <person name="Zhong W.Y."/>
            <person name="Chen H."/>
            <person name="Yin W.L."/>
            <person name="Huang T."/>
            <person name="Niu S.C."/>
            <person name="Liu Z.J."/>
        </authorList>
    </citation>
    <scope>NUCLEOTIDE SEQUENCE [LARGE SCALE GENOMIC DNA]</scope>
    <source>
        <strain evidence="4">Lindl</strain>
    </source>
</reference>
<dbReference type="EMBL" id="JAGFBR010000001">
    <property type="protein sequence ID" value="KAH0471014.1"/>
    <property type="molecule type" value="Genomic_DNA"/>
</dbReference>
<keyword evidence="2" id="KW-0808">Transferase</keyword>
<dbReference type="AlphaFoldDB" id="A0AAV7HB26"/>
<name>A0AAV7HB26_DENCH</name>